<proteinExistence type="predicted"/>
<keyword evidence="3" id="KW-0808">Transferase</keyword>
<dbReference type="EMBL" id="JBJKFK010000329">
    <property type="protein sequence ID" value="KAL3317799.1"/>
    <property type="molecule type" value="Genomic_DNA"/>
</dbReference>
<gene>
    <name evidence="10" type="ORF">Ciccas_003539</name>
</gene>
<feature type="compositionally biased region" description="Polar residues" evidence="9">
    <location>
        <begin position="44"/>
        <end position="104"/>
    </location>
</feature>
<dbReference type="GO" id="GO:0005524">
    <property type="term" value="F:ATP binding"/>
    <property type="evidence" value="ECO:0007669"/>
    <property type="project" value="UniProtKB-KW"/>
</dbReference>
<comment type="catalytic activity">
    <reaction evidence="8">
        <text>L-seryl-[protein] + ATP = O-phospho-L-seryl-[protein] + ADP + H(+)</text>
        <dbReference type="Rhea" id="RHEA:17989"/>
        <dbReference type="Rhea" id="RHEA-COMP:9863"/>
        <dbReference type="Rhea" id="RHEA-COMP:11604"/>
        <dbReference type="ChEBI" id="CHEBI:15378"/>
        <dbReference type="ChEBI" id="CHEBI:29999"/>
        <dbReference type="ChEBI" id="CHEBI:30616"/>
        <dbReference type="ChEBI" id="CHEBI:83421"/>
        <dbReference type="ChEBI" id="CHEBI:456216"/>
        <dbReference type="EC" id="2.7.11.1"/>
    </reaction>
</comment>
<dbReference type="GO" id="GO:0004674">
    <property type="term" value="F:protein serine/threonine kinase activity"/>
    <property type="evidence" value="ECO:0007669"/>
    <property type="project" value="UniProtKB-KW"/>
</dbReference>
<name>A0ABD2QE31_9PLAT</name>
<evidence type="ECO:0000256" key="3">
    <source>
        <dbReference type="ARBA" id="ARBA00022679"/>
    </source>
</evidence>
<evidence type="ECO:0000256" key="8">
    <source>
        <dbReference type="ARBA" id="ARBA00048679"/>
    </source>
</evidence>
<sequence length="133" mass="14022">MEKLGFTRQDIEESLNQQLFNNVTATYLLLGRRKPGVQYARLTFPTTQSTGSLTSVQSGGPARKNSTPTPPASSGHNSAGSTISIGSRASSTPRFLAAQNNTTPSPSPLVVSGGQFTTTTSLPQPSSTRKSHK</sequence>
<dbReference type="Proteomes" id="UP001626550">
    <property type="component" value="Unassembled WGS sequence"/>
</dbReference>
<evidence type="ECO:0000256" key="4">
    <source>
        <dbReference type="ARBA" id="ARBA00022741"/>
    </source>
</evidence>
<evidence type="ECO:0000313" key="11">
    <source>
        <dbReference type="Proteomes" id="UP001626550"/>
    </source>
</evidence>
<keyword evidence="6" id="KW-0067">ATP-binding</keyword>
<feature type="region of interest" description="Disordered" evidence="9">
    <location>
        <begin position="42"/>
        <end position="133"/>
    </location>
</feature>
<evidence type="ECO:0000313" key="10">
    <source>
        <dbReference type="EMBL" id="KAL3317799.1"/>
    </source>
</evidence>
<keyword evidence="11" id="KW-1185">Reference proteome</keyword>
<reference evidence="10 11" key="1">
    <citation type="submission" date="2024-11" db="EMBL/GenBank/DDBJ databases">
        <title>Adaptive evolution of stress response genes in parasites aligns with host niche diversity.</title>
        <authorList>
            <person name="Hahn C."/>
            <person name="Resl P."/>
        </authorList>
    </citation>
    <scope>NUCLEOTIDE SEQUENCE [LARGE SCALE GENOMIC DNA]</scope>
    <source>
        <strain evidence="10">EGGRZ-B1_66</strain>
        <tissue evidence="10">Body</tissue>
    </source>
</reference>
<protein>
    <recommendedName>
        <fullName evidence="1">non-specific serine/threonine protein kinase</fullName>
        <ecNumber evidence="1">2.7.11.1</ecNumber>
    </recommendedName>
</protein>
<dbReference type="FunFam" id="1.10.8.10:FF:000005">
    <property type="entry name" value="Non-specific serine/threonine protein kinase"/>
    <property type="match status" value="1"/>
</dbReference>
<evidence type="ECO:0000256" key="9">
    <source>
        <dbReference type="SAM" id="MobiDB-lite"/>
    </source>
</evidence>
<dbReference type="EC" id="2.7.11.1" evidence="1"/>
<dbReference type="AlphaFoldDB" id="A0ABD2QE31"/>
<keyword evidence="2" id="KW-0723">Serine/threonine-protein kinase</keyword>
<evidence type="ECO:0000256" key="2">
    <source>
        <dbReference type="ARBA" id="ARBA00022527"/>
    </source>
</evidence>
<evidence type="ECO:0000256" key="6">
    <source>
        <dbReference type="ARBA" id="ARBA00022840"/>
    </source>
</evidence>
<comment type="caution">
    <text evidence="10">The sequence shown here is derived from an EMBL/GenBank/DDBJ whole genome shotgun (WGS) entry which is preliminary data.</text>
</comment>
<dbReference type="CDD" id="cd14337">
    <property type="entry name" value="UBA_MARK_Par1"/>
    <property type="match status" value="1"/>
</dbReference>
<evidence type="ECO:0000256" key="7">
    <source>
        <dbReference type="ARBA" id="ARBA00047899"/>
    </source>
</evidence>
<comment type="catalytic activity">
    <reaction evidence="7">
        <text>L-threonyl-[protein] + ATP = O-phospho-L-threonyl-[protein] + ADP + H(+)</text>
        <dbReference type="Rhea" id="RHEA:46608"/>
        <dbReference type="Rhea" id="RHEA-COMP:11060"/>
        <dbReference type="Rhea" id="RHEA-COMP:11605"/>
        <dbReference type="ChEBI" id="CHEBI:15378"/>
        <dbReference type="ChEBI" id="CHEBI:30013"/>
        <dbReference type="ChEBI" id="CHEBI:30616"/>
        <dbReference type="ChEBI" id="CHEBI:61977"/>
        <dbReference type="ChEBI" id="CHEBI:456216"/>
        <dbReference type="EC" id="2.7.11.1"/>
    </reaction>
</comment>
<dbReference type="Gene3D" id="1.10.8.10">
    <property type="entry name" value="DNA helicase RuvA subunit, C-terminal domain"/>
    <property type="match status" value="1"/>
</dbReference>
<keyword evidence="5" id="KW-0418">Kinase</keyword>
<evidence type="ECO:0000256" key="1">
    <source>
        <dbReference type="ARBA" id="ARBA00012513"/>
    </source>
</evidence>
<accession>A0ABD2QE31</accession>
<keyword evidence="4" id="KW-0547">Nucleotide-binding</keyword>
<organism evidence="10 11">
    <name type="scientific">Cichlidogyrus casuarinus</name>
    <dbReference type="NCBI Taxonomy" id="1844966"/>
    <lineage>
        <taxon>Eukaryota</taxon>
        <taxon>Metazoa</taxon>
        <taxon>Spiralia</taxon>
        <taxon>Lophotrochozoa</taxon>
        <taxon>Platyhelminthes</taxon>
        <taxon>Monogenea</taxon>
        <taxon>Monopisthocotylea</taxon>
        <taxon>Dactylogyridea</taxon>
        <taxon>Ancyrocephalidae</taxon>
        <taxon>Cichlidogyrus</taxon>
    </lineage>
</organism>
<feature type="compositionally biased region" description="Low complexity" evidence="9">
    <location>
        <begin position="117"/>
        <end position="133"/>
    </location>
</feature>
<evidence type="ECO:0000256" key="5">
    <source>
        <dbReference type="ARBA" id="ARBA00022777"/>
    </source>
</evidence>